<evidence type="ECO:0000256" key="4">
    <source>
        <dbReference type="ARBA" id="ARBA00022475"/>
    </source>
</evidence>
<sequence>MLWIIIFLVVAGFLAGLMQSVAGLASLVSYPALLIVGVPPVIANVTNTTALIFSGIGSLISSSKELKGHCKRLSFFIALSLIGSLGGSYLLLHLPSASFEKVVPFFIFGAGILLLPSSRKKRLVSGSELRQERDLQSPLKLIASSICIILVGGYTGYFGAAGGVLFLAILSAITDEEFHIVNAMKNVITFAGNLTATCIFIFKSHIAWHYVIPMGVGLLAGGYVGPVIVRHVNIHLLRTLIAFAAFGLALYLLVEAY</sequence>
<protein>
    <recommendedName>
        <fullName evidence="8">Probable membrane transporter protein</fullName>
    </recommendedName>
</protein>
<feature type="transmembrane region" description="Helical" evidence="8">
    <location>
        <begin position="41"/>
        <end position="61"/>
    </location>
</feature>
<evidence type="ECO:0000256" key="5">
    <source>
        <dbReference type="ARBA" id="ARBA00022692"/>
    </source>
</evidence>
<dbReference type="STRING" id="1423759.FC92_GL001851"/>
<evidence type="ECO:0000313" key="10">
    <source>
        <dbReference type="Proteomes" id="UP000051448"/>
    </source>
</evidence>
<evidence type="ECO:0000256" key="3">
    <source>
        <dbReference type="ARBA" id="ARBA00022448"/>
    </source>
</evidence>
<dbReference type="AlphaFoldDB" id="A0A0R1MHQ3"/>
<keyword evidence="10" id="KW-1185">Reference proteome</keyword>
<feature type="transmembrane region" description="Helical" evidence="8">
    <location>
        <begin position="98"/>
        <end position="117"/>
    </location>
</feature>
<dbReference type="PANTHER" id="PTHR30269">
    <property type="entry name" value="TRANSMEMBRANE PROTEIN YFCA"/>
    <property type="match status" value="1"/>
</dbReference>
<dbReference type="OrthoDB" id="2329556at2"/>
<dbReference type="GO" id="GO:0005886">
    <property type="term" value="C:plasma membrane"/>
    <property type="evidence" value="ECO:0007669"/>
    <property type="project" value="UniProtKB-SubCell"/>
</dbReference>
<organism evidence="9 10">
    <name type="scientific">Liquorilactobacillus hordei DSM 19519</name>
    <dbReference type="NCBI Taxonomy" id="1423759"/>
    <lineage>
        <taxon>Bacteria</taxon>
        <taxon>Bacillati</taxon>
        <taxon>Bacillota</taxon>
        <taxon>Bacilli</taxon>
        <taxon>Lactobacillales</taxon>
        <taxon>Lactobacillaceae</taxon>
        <taxon>Liquorilactobacillus</taxon>
    </lineage>
</organism>
<dbReference type="RefSeq" id="WP_057869104.1">
    <property type="nucleotide sequence ID" value="NZ_AZDX01000006.1"/>
</dbReference>
<keyword evidence="3" id="KW-0813">Transport</keyword>
<evidence type="ECO:0000256" key="1">
    <source>
        <dbReference type="ARBA" id="ARBA00004651"/>
    </source>
</evidence>
<comment type="subcellular location">
    <subcellularLocation>
        <location evidence="1 8">Cell membrane</location>
        <topology evidence="1 8">Multi-pass membrane protein</topology>
    </subcellularLocation>
</comment>
<name>A0A0R1MHQ3_9LACO</name>
<feature type="transmembrane region" description="Helical" evidence="8">
    <location>
        <begin position="138"/>
        <end position="171"/>
    </location>
</feature>
<dbReference type="PANTHER" id="PTHR30269:SF0">
    <property type="entry name" value="MEMBRANE TRANSPORTER PROTEIN YFCA-RELATED"/>
    <property type="match status" value="1"/>
</dbReference>
<keyword evidence="4 8" id="KW-1003">Cell membrane</keyword>
<accession>A0A0R1MHQ3</accession>
<dbReference type="PATRIC" id="fig|1423759.3.peg.1934"/>
<gene>
    <name evidence="9" type="ORF">FC92_GL001851</name>
</gene>
<dbReference type="Proteomes" id="UP000051448">
    <property type="component" value="Unassembled WGS sequence"/>
</dbReference>
<evidence type="ECO:0000313" key="9">
    <source>
        <dbReference type="EMBL" id="KRL07462.1"/>
    </source>
</evidence>
<reference evidence="9 10" key="1">
    <citation type="journal article" date="2015" name="Genome Announc.">
        <title>Expanding the biotechnology potential of lactobacilli through comparative genomics of 213 strains and associated genera.</title>
        <authorList>
            <person name="Sun Z."/>
            <person name="Harris H.M."/>
            <person name="McCann A."/>
            <person name="Guo C."/>
            <person name="Argimon S."/>
            <person name="Zhang W."/>
            <person name="Yang X."/>
            <person name="Jeffery I.B."/>
            <person name="Cooney J.C."/>
            <person name="Kagawa T.F."/>
            <person name="Liu W."/>
            <person name="Song Y."/>
            <person name="Salvetti E."/>
            <person name="Wrobel A."/>
            <person name="Rasinkangas P."/>
            <person name="Parkhill J."/>
            <person name="Rea M.C."/>
            <person name="O'Sullivan O."/>
            <person name="Ritari J."/>
            <person name="Douillard F.P."/>
            <person name="Paul Ross R."/>
            <person name="Yang R."/>
            <person name="Briner A.E."/>
            <person name="Felis G.E."/>
            <person name="de Vos W.M."/>
            <person name="Barrangou R."/>
            <person name="Klaenhammer T.R."/>
            <person name="Caufield P.W."/>
            <person name="Cui Y."/>
            <person name="Zhang H."/>
            <person name="O'Toole P.W."/>
        </authorList>
    </citation>
    <scope>NUCLEOTIDE SEQUENCE [LARGE SCALE GENOMIC DNA]</scope>
    <source>
        <strain evidence="9 10">DSM 19519</strain>
    </source>
</reference>
<comment type="similarity">
    <text evidence="2 8">Belongs to the 4-toluene sulfonate uptake permease (TSUP) (TC 2.A.102) family.</text>
</comment>
<dbReference type="GeneID" id="98310846"/>
<feature type="transmembrane region" description="Helical" evidence="8">
    <location>
        <begin position="73"/>
        <end position="92"/>
    </location>
</feature>
<keyword evidence="5 8" id="KW-0812">Transmembrane</keyword>
<dbReference type="InterPro" id="IPR002781">
    <property type="entry name" value="TM_pro_TauE-like"/>
</dbReference>
<evidence type="ECO:0000256" key="2">
    <source>
        <dbReference type="ARBA" id="ARBA00009142"/>
    </source>
</evidence>
<feature type="transmembrane region" description="Helical" evidence="8">
    <location>
        <begin position="209"/>
        <end position="229"/>
    </location>
</feature>
<keyword evidence="7 8" id="KW-0472">Membrane</keyword>
<feature type="transmembrane region" description="Helical" evidence="8">
    <location>
        <begin position="235"/>
        <end position="254"/>
    </location>
</feature>
<dbReference type="Pfam" id="PF01925">
    <property type="entry name" value="TauE"/>
    <property type="match status" value="1"/>
</dbReference>
<evidence type="ECO:0000256" key="8">
    <source>
        <dbReference type="RuleBase" id="RU363041"/>
    </source>
</evidence>
<dbReference type="EMBL" id="AZDX01000006">
    <property type="protein sequence ID" value="KRL07462.1"/>
    <property type="molecule type" value="Genomic_DNA"/>
</dbReference>
<comment type="caution">
    <text evidence="9">The sequence shown here is derived from an EMBL/GenBank/DDBJ whole genome shotgun (WGS) entry which is preliminary data.</text>
</comment>
<keyword evidence="6 8" id="KW-1133">Transmembrane helix</keyword>
<evidence type="ECO:0000256" key="7">
    <source>
        <dbReference type="ARBA" id="ARBA00023136"/>
    </source>
</evidence>
<feature type="transmembrane region" description="Helical" evidence="8">
    <location>
        <begin position="183"/>
        <end position="202"/>
    </location>
</feature>
<evidence type="ECO:0000256" key="6">
    <source>
        <dbReference type="ARBA" id="ARBA00022989"/>
    </source>
</evidence>
<dbReference type="InterPro" id="IPR052017">
    <property type="entry name" value="TSUP"/>
</dbReference>
<proteinExistence type="inferred from homology"/>